<gene>
    <name evidence="1" type="ORF">DealDRAFT_2886</name>
</gene>
<dbReference type="EMBL" id="ACJM01000021">
    <property type="protein sequence ID" value="EEG76260.1"/>
    <property type="molecule type" value="Genomic_DNA"/>
</dbReference>
<dbReference type="STRING" id="555088.DealDRAFT_2886"/>
<proteinExistence type="predicted"/>
<dbReference type="OrthoDB" id="1957331at2"/>
<accession>C0GK77</accession>
<dbReference type="PROSITE" id="PS51257">
    <property type="entry name" value="PROKAR_LIPOPROTEIN"/>
    <property type="match status" value="1"/>
</dbReference>
<dbReference type="InterPro" id="IPR046720">
    <property type="entry name" value="DUF6612"/>
</dbReference>
<organism evidence="1 2">
    <name type="scientific">Dethiobacter alkaliphilus AHT 1</name>
    <dbReference type="NCBI Taxonomy" id="555088"/>
    <lineage>
        <taxon>Bacteria</taxon>
        <taxon>Bacillati</taxon>
        <taxon>Bacillota</taxon>
        <taxon>Dethiobacteria</taxon>
        <taxon>Dethiobacterales</taxon>
        <taxon>Dethiobacteraceae</taxon>
        <taxon>Dethiobacter</taxon>
    </lineage>
</organism>
<dbReference type="RefSeq" id="WP_008518720.1">
    <property type="nucleotide sequence ID" value="NZ_ACJM01000021.1"/>
</dbReference>
<dbReference type="Pfam" id="PF20316">
    <property type="entry name" value="DUF6612"/>
    <property type="match status" value="1"/>
</dbReference>
<name>C0GK77_DETAL</name>
<dbReference type="Proteomes" id="UP000006443">
    <property type="component" value="Unassembled WGS sequence"/>
</dbReference>
<evidence type="ECO:0008006" key="3">
    <source>
        <dbReference type="Google" id="ProtNLM"/>
    </source>
</evidence>
<sequence>MLGKSRLGLPIVLVLLMGLIAGCSGTEEALKAAEIYAKSIEAMSEVNSYEFDIEMFQVMEMPESVQEPDMPDKLEIQTRGTGRAVMDPVAMEMTLSMHMPFLVNFPEAAEFGDLEMQMYMVENQMYIYDSMSGIWMSQDLGDYGLELEDLMEFSMDDTDPMQLLTMLGDDGAAAASLKTVDNKYYLITLEDAEGEVMQRIIDEYIKDELADSLAEFDIEAAFEELFDMATFADIRYKIWIDMESYYTTKAEMSFSIVINIEGETIKTTQTALMAFKDFNTFDSITVPDKVKDNAVPLVELFEFMELELQ</sequence>
<evidence type="ECO:0000313" key="2">
    <source>
        <dbReference type="Proteomes" id="UP000006443"/>
    </source>
</evidence>
<dbReference type="AlphaFoldDB" id="C0GK77"/>
<dbReference type="Gene3D" id="2.50.20.20">
    <property type="match status" value="1"/>
</dbReference>
<comment type="caution">
    <text evidence="1">The sequence shown here is derived from an EMBL/GenBank/DDBJ whole genome shotgun (WGS) entry which is preliminary data.</text>
</comment>
<evidence type="ECO:0000313" key="1">
    <source>
        <dbReference type="EMBL" id="EEG76260.1"/>
    </source>
</evidence>
<reference evidence="1 2" key="1">
    <citation type="submission" date="2009-02" db="EMBL/GenBank/DDBJ databases">
        <title>Sequencing of the draft genome and assembly of Dethiobacter alkaliphilus AHT 1.</title>
        <authorList>
            <consortium name="US DOE Joint Genome Institute (JGI-PGF)"/>
            <person name="Lucas S."/>
            <person name="Copeland A."/>
            <person name="Lapidus A."/>
            <person name="Glavina del Rio T."/>
            <person name="Dalin E."/>
            <person name="Tice H."/>
            <person name="Bruce D."/>
            <person name="Goodwin L."/>
            <person name="Pitluck S."/>
            <person name="Larimer F."/>
            <person name="Land M.L."/>
            <person name="Hauser L."/>
            <person name="Muyzer G."/>
        </authorList>
    </citation>
    <scope>NUCLEOTIDE SEQUENCE [LARGE SCALE GENOMIC DNA]</scope>
    <source>
        <strain evidence="1 2">AHT 1</strain>
    </source>
</reference>
<protein>
    <recommendedName>
        <fullName evidence="3">Lipoprotein</fullName>
    </recommendedName>
</protein>
<keyword evidence="2" id="KW-1185">Reference proteome</keyword>